<dbReference type="EMBL" id="MW343794">
    <property type="protein sequence ID" value="QQG33716.1"/>
    <property type="molecule type" value="Genomic_DNA"/>
</dbReference>
<keyword evidence="1" id="KW-1133">Transmembrane helix</keyword>
<feature type="transmembrane region" description="Helical" evidence="1">
    <location>
        <begin position="12"/>
        <end position="31"/>
    </location>
</feature>
<reference evidence="2 3" key="1">
    <citation type="submission" date="2020-12" db="EMBL/GenBank/DDBJ databases">
        <authorList>
            <person name="Luo D."/>
            <person name="Li C."/>
            <person name="Zeng H."/>
        </authorList>
    </citation>
    <scope>NUCLEOTIDE SEQUENCE [LARGE SCALE GENOMIC DNA]</scope>
</reference>
<sequence>MLEALKKFFNWLDTKTADRVFAVLFAVFAVLDLSKGYYWSALFDVAMMLLSIWSLKRKLAKGKS</sequence>
<keyword evidence="1" id="KW-0472">Membrane</keyword>
<dbReference type="RefSeq" id="YP_010671964.1">
    <property type="nucleotide sequence ID" value="NC_070973.1"/>
</dbReference>
<accession>A0A7T5UFE8</accession>
<keyword evidence="3" id="KW-1185">Reference proteome</keyword>
<keyword evidence="1" id="KW-0812">Transmembrane</keyword>
<name>A0A7T5UFE8_9CAUD</name>
<protein>
    <submittedName>
        <fullName evidence="2">Uncharacterized protein</fullName>
    </submittedName>
</protein>
<evidence type="ECO:0000313" key="3">
    <source>
        <dbReference type="Proteomes" id="UP000595896"/>
    </source>
</evidence>
<proteinExistence type="predicted"/>
<evidence type="ECO:0000256" key="1">
    <source>
        <dbReference type="SAM" id="Phobius"/>
    </source>
</evidence>
<dbReference type="KEGG" id="vg:77948226"/>
<dbReference type="Proteomes" id="UP000595896">
    <property type="component" value="Segment"/>
</dbReference>
<organism evidence="2 3">
    <name type="scientific">Cronobacter phage A24</name>
    <dbReference type="NCBI Taxonomy" id="2795745"/>
    <lineage>
        <taxon>Viruses</taxon>
        <taxon>Duplodnaviria</taxon>
        <taxon>Heunggongvirae</taxon>
        <taxon>Uroviricota</taxon>
        <taxon>Caudoviricetes</taxon>
        <taxon>Grimontviridae</taxon>
        <taxon>Crifsvirus</taxon>
        <taxon>Crifsvirus A24</taxon>
    </lineage>
</organism>
<dbReference type="GeneID" id="77948226"/>
<evidence type="ECO:0000313" key="2">
    <source>
        <dbReference type="EMBL" id="QQG33716.1"/>
    </source>
</evidence>